<keyword evidence="8" id="KW-0411">Iron-sulfur</keyword>
<dbReference type="Proteomes" id="UP000664417">
    <property type="component" value="Unassembled WGS sequence"/>
</dbReference>
<evidence type="ECO:0000256" key="5">
    <source>
        <dbReference type="ARBA" id="ARBA00022723"/>
    </source>
</evidence>
<dbReference type="GO" id="GO:0031071">
    <property type="term" value="F:cysteine desulfurase activity"/>
    <property type="evidence" value="ECO:0007669"/>
    <property type="project" value="UniProtKB-EC"/>
</dbReference>
<evidence type="ECO:0000256" key="6">
    <source>
        <dbReference type="ARBA" id="ARBA00022898"/>
    </source>
</evidence>
<dbReference type="SUPFAM" id="SSF53383">
    <property type="entry name" value="PLP-dependent transferases"/>
    <property type="match status" value="1"/>
</dbReference>
<dbReference type="GO" id="GO:0046872">
    <property type="term" value="F:metal ion binding"/>
    <property type="evidence" value="ECO:0007669"/>
    <property type="project" value="UniProtKB-KW"/>
</dbReference>
<feature type="domain" description="Aminotransferase class V" evidence="11">
    <location>
        <begin position="10"/>
        <end position="372"/>
    </location>
</feature>
<dbReference type="InterPro" id="IPR015422">
    <property type="entry name" value="PyrdxlP-dep_Trfase_small"/>
</dbReference>
<dbReference type="RefSeq" id="WP_207863060.1">
    <property type="nucleotide sequence ID" value="NZ_JAFREP010000049.1"/>
</dbReference>
<comment type="cofactor">
    <cofactor evidence="1 10">
        <name>pyridoxal 5'-phosphate</name>
        <dbReference type="ChEBI" id="CHEBI:597326"/>
    </cofactor>
</comment>
<dbReference type="Gene3D" id="3.40.640.10">
    <property type="entry name" value="Type I PLP-dependent aspartate aminotransferase-like (Major domain)"/>
    <property type="match status" value="1"/>
</dbReference>
<keyword evidence="4" id="KW-0808">Transferase</keyword>
<evidence type="ECO:0000256" key="9">
    <source>
        <dbReference type="ARBA" id="ARBA00050776"/>
    </source>
</evidence>
<dbReference type="InterPro" id="IPR015424">
    <property type="entry name" value="PyrdxlP-dep_Trfase"/>
</dbReference>
<dbReference type="GO" id="GO:0051536">
    <property type="term" value="F:iron-sulfur cluster binding"/>
    <property type="evidence" value="ECO:0007669"/>
    <property type="project" value="UniProtKB-KW"/>
</dbReference>
<keyword evidence="5" id="KW-0479">Metal-binding</keyword>
<evidence type="ECO:0000313" key="12">
    <source>
        <dbReference type="EMBL" id="MBO1323088.1"/>
    </source>
</evidence>
<dbReference type="PANTHER" id="PTHR11601">
    <property type="entry name" value="CYSTEINE DESULFURYLASE FAMILY MEMBER"/>
    <property type="match status" value="1"/>
</dbReference>
<evidence type="ECO:0000259" key="11">
    <source>
        <dbReference type="Pfam" id="PF00266"/>
    </source>
</evidence>
<comment type="catalytic activity">
    <reaction evidence="9">
        <text>(sulfur carrier)-H + L-cysteine = (sulfur carrier)-SH + L-alanine</text>
        <dbReference type="Rhea" id="RHEA:43892"/>
        <dbReference type="Rhea" id="RHEA-COMP:14737"/>
        <dbReference type="Rhea" id="RHEA-COMP:14739"/>
        <dbReference type="ChEBI" id="CHEBI:29917"/>
        <dbReference type="ChEBI" id="CHEBI:35235"/>
        <dbReference type="ChEBI" id="CHEBI:57972"/>
        <dbReference type="ChEBI" id="CHEBI:64428"/>
        <dbReference type="EC" id="2.8.1.7"/>
    </reaction>
</comment>
<protein>
    <recommendedName>
        <fullName evidence="3">cysteine desulfurase</fullName>
        <ecNumber evidence="3">2.8.1.7</ecNumber>
    </recommendedName>
</protein>
<comment type="similarity">
    <text evidence="2">Belongs to the class-V pyridoxal-phosphate-dependent aminotransferase family. NifS/IscS subfamily.</text>
</comment>
<dbReference type="AlphaFoldDB" id="A0A8J7U600"/>
<keyword evidence="6" id="KW-0663">Pyridoxal phosphate</keyword>
<evidence type="ECO:0000256" key="8">
    <source>
        <dbReference type="ARBA" id="ARBA00023014"/>
    </source>
</evidence>
<accession>A0A8J7U600</accession>
<evidence type="ECO:0000256" key="1">
    <source>
        <dbReference type="ARBA" id="ARBA00001933"/>
    </source>
</evidence>
<dbReference type="PANTHER" id="PTHR11601:SF34">
    <property type="entry name" value="CYSTEINE DESULFURASE"/>
    <property type="match status" value="1"/>
</dbReference>
<dbReference type="InterPro" id="IPR016454">
    <property type="entry name" value="Cysteine_dSase"/>
</dbReference>
<name>A0A8J7U600_9BACT</name>
<sequence length="398" mass="42734">MNNPTFPETIYLDYQATTPVDPRVLEAIRPYQEQGFANPASNHAAGHAVRAAVEAARDAVAASFNADPLGLVFTSGATEANNLALKGLAEQYGSEKRHLISSRAEHSAVMDVLEHLGEQGFDMTIIPHDSEGRLRMDRLAEAFRPDTLAVSLMAANNEVGTIHDIAAIGRLAKKHGAFFHCDAAQLAGKAAIDVQEAGIDLLTWSAHKFYGPPGCGGLWVRRKQPRVRLATQIHGGGHQRGFRSGTLNVPGIIGTAAALALCEAEHAQDHQHAARLGRLLQQELAEVEGGYLINGTREPRLANNLNLRFPGIAADRLLKRIPELAVSQGAACSSHLPGPSRVLLAMGQTPAQAREALRFSWGRFTTADEITRAAALLSEAVAWCRNQPQEAEEAGCSL</sequence>
<evidence type="ECO:0000256" key="2">
    <source>
        <dbReference type="ARBA" id="ARBA00006490"/>
    </source>
</evidence>
<evidence type="ECO:0000256" key="4">
    <source>
        <dbReference type="ARBA" id="ARBA00022679"/>
    </source>
</evidence>
<organism evidence="12 13">
    <name type="scientific">Acanthopleuribacter pedis</name>
    <dbReference type="NCBI Taxonomy" id="442870"/>
    <lineage>
        <taxon>Bacteria</taxon>
        <taxon>Pseudomonadati</taxon>
        <taxon>Acidobacteriota</taxon>
        <taxon>Holophagae</taxon>
        <taxon>Acanthopleuribacterales</taxon>
        <taxon>Acanthopleuribacteraceae</taxon>
        <taxon>Acanthopleuribacter</taxon>
    </lineage>
</organism>
<dbReference type="EC" id="2.8.1.7" evidence="3"/>
<dbReference type="PIRSF" id="PIRSF005572">
    <property type="entry name" value="NifS"/>
    <property type="match status" value="1"/>
</dbReference>
<dbReference type="EMBL" id="JAFREP010000049">
    <property type="protein sequence ID" value="MBO1323088.1"/>
    <property type="molecule type" value="Genomic_DNA"/>
</dbReference>
<dbReference type="InterPro" id="IPR015421">
    <property type="entry name" value="PyrdxlP-dep_Trfase_major"/>
</dbReference>
<dbReference type="Gene3D" id="3.90.1150.10">
    <property type="entry name" value="Aspartate Aminotransferase, domain 1"/>
    <property type="match status" value="1"/>
</dbReference>
<proteinExistence type="inferred from homology"/>
<evidence type="ECO:0000256" key="3">
    <source>
        <dbReference type="ARBA" id="ARBA00012239"/>
    </source>
</evidence>
<reference evidence="12" key="1">
    <citation type="submission" date="2021-03" db="EMBL/GenBank/DDBJ databases">
        <authorList>
            <person name="Wang G."/>
        </authorList>
    </citation>
    <scope>NUCLEOTIDE SEQUENCE</scope>
    <source>
        <strain evidence="12">KCTC 12899</strain>
    </source>
</reference>
<dbReference type="Pfam" id="PF00266">
    <property type="entry name" value="Aminotran_5"/>
    <property type="match status" value="1"/>
</dbReference>
<keyword evidence="7" id="KW-0408">Iron</keyword>
<keyword evidence="13" id="KW-1185">Reference proteome</keyword>
<evidence type="ECO:0000256" key="10">
    <source>
        <dbReference type="RuleBase" id="RU004504"/>
    </source>
</evidence>
<dbReference type="InterPro" id="IPR020578">
    <property type="entry name" value="Aminotrans_V_PyrdxlP_BS"/>
</dbReference>
<dbReference type="PROSITE" id="PS00595">
    <property type="entry name" value="AA_TRANSFER_CLASS_5"/>
    <property type="match status" value="1"/>
</dbReference>
<dbReference type="InterPro" id="IPR000192">
    <property type="entry name" value="Aminotrans_V_dom"/>
</dbReference>
<gene>
    <name evidence="12" type="ORF">J3U88_31785</name>
</gene>
<comment type="caution">
    <text evidence="12">The sequence shown here is derived from an EMBL/GenBank/DDBJ whole genome shotgun (WGS) entry which is preliminary data.</text>
</comment>
<evidence type="ECO:0000313" key="13">
    <source>
        <dbReference type="Proteomes" id="UP000664417"/>
    </source>
</evidence>
<evidence type="ECO:0000256" key="7">
    <source>
        <dbReference type="ARBA" id="ARBA00023004"/>
    </source>
</evidence>